<keyword evidence="4 6" id="KW-1133">Transmembrane helix</keyword>
<keyword evidence="3 6" id="KW-0812">Transmembrane</keyword>
<feature type="transmembrane region" description="Helical" evidence="6">
    <location>
        <begin position="48"/>
        <end position="71"/>
    </location>
</feature>
<evidence type="ECO:0000256" key="3">
    <source>
        <dbReference type="ARBA" id="ARBA00022692"/>
    </source>
</evidence>
<reference evidence="7 9" key="1">
    <citation type="submission" date="2017-07" db="EMBL/GenBank/DDBJ databases">
        <title>Genome Sequence of Arenibacter algicola Strain SMS7 Isolated from a culture of the Diatom Skeletonema marinoi.</title>
        <authorList>
            <person name="Topel M."/>
            <person name="Pinder M.I.M."/>
            <person name="Johansson O.N."/>
            <person name="Kourtchenko O."/>
            <person name="Godhe A."/>
            <person name="Clarke A.K."/>
        </authorList>
    </citation>
    <scope>NUCLEOTIDE SEQUENCE [LARGE SCALE GENOMIC DNA]</scope>
    <source>
        <strain evidence="7 9">SMS7</strain>
    </source>
</reference>
<dbReference type="Pfam" id="PF03741">
    <property type="entry name" value="TerC"/>
    <property type="match status" value="1"/>
</dbReference>
<evidence type="ECO:0000313" key="10">
    <source>
        <dbReference type="Proteomes" id="UP000315363"/>
    </source>
</evidence>
<dbReference type="Proteomes" id="UP000315363">
    <property type="component" value="Unassembled WGS sequence"/>
</dbReference>
<gene>
    <name evidence="7" type="ORF">AREALGSMS7_04252</name>
    <name evidence="8" type="ORF">GQ41_1136</name>
</gene>
<dbReference type="RefSeq" id="WP_093979869.1">
    <property type="nucleotide sequence ID" value="NZ_CP022515.1"/>
</dbReference>
<dbReference type="KEGG" id="aalg:AREALGSMS7_04252"/>
<dbReference type="GO" id="GO:0016020">
    <property type="term" value="C:membrane"/>
    <property type="evidence" value="ECO:0007669"/>
    <property type="project" value="UniProtKB-SubCell"/>
</dbReference>
<evidence type="ECO:0000256" key="5">
    <source>
        <dbReference type="ARBA" id="ARBA00023136"/>
    </source>
</evidence>
<accession>A0A221V232</accession>
<feature type="transmembrane region" description="Helical" evidence="6">
    <location>
        <begin position="12"/>
        <end position="36"/>
    </location>
</feature>
<evidence type="ECO:0000256" key="2">
    <source>
        <dbReference type="ARBA" id="ARBA00007511"/>
    </source>
</evidence>
<dbReference type="Proteomes" id="UP000204551">
    <property type="component" value="Chromosome"/>
</dbReference>
<dbReference type="STRING" id="616991.GCA_000733925_02437"/>
<protein>
    <submittedName>
        <fullName evidence="7">Integral membrane protein TerC family protein</fullName>
    </submittedName>
    <submittedName>
        <fullName evidence="8">Tellurium resistance membrane protein TerC</fullName>
    </submittedName>
</protein>
<evidence type="ECO:0000313" key="8">
    <source>
        <dbReference type="EMBL" id="TQO36558.1"/>
    </source>
</evidence>
<dbReference type="InterPro" id="IPR005496">
    <property type="entry name" value="Integral_membrane_TerC"/>
</dbReference>
<dbReference type="EMBL" id="CP022515">
    <property type="protein sequence ID" value="ASO07654.1"/>
    <property type="molecule type" value="Genomic_DNA"/>
</dbReference>
<dbReference type="AlphaFoldDB" id="A0A221V232"/>
<comment type="subcellular location">
    <subcellularLocation>
        <location evidence="1">Membrane</location>
        <topology evidence="1">Multi-pass membrane protein</topology>
    </subcellularLocation>
</comment>
<dbReference type="eggNOG" id="COG0861">
    <property type="taxonomic scope" value="Bacteria"/>
</dbReference>
<evidence type="ECO:0000256" key="6">
    <source>
        <dbReference type="SAM" id="Phobius"/>
    </source>
</evidence>
<name>A0A221V232_9FLAO</name>
<sequence>MFEILSTPDAWVALITLTFLEIVLGIDNIIFISIIANKLPRKLQAKATNLGLLLAMVQRIVLLFAVSFLIGLKNPFFYIESSWVYMGISGQALILFSGGLFLLYKSTSEIHEKIEMPDHDENQVSAKGITSFSSAIVQIVLIDFIFSIDSILTAVGMTNGIGNKPGDALLLMIIAVVISIIIMMVFANPIRQFISAHPSMQILALSFLILIGFMLIMEAAHLSHAKFFGNEVGAIPKGYLYFAIAFSLFVEFLNIRMQKNKEKPSGVKE</sequence>
<keyword evidence="10" id="KW-1185">Reference proteome</keyword>
<evidence type="ECO:0000313" key="9">
    <source>
        <dbReference type="Proteomes" id="UP000204551"/>
    </source>
</evidence>
<feature type="transmembrane region" description="Helical" evidence="6">
    <location>
        <begin position="202"/>
        <end position="223"/>
    </location>
</feature>
<feature type="transmembrane region" description="Helical" evidence="6">
    <location>
        <begin position="83"/>
        <end position="104"/>
    </location>
</feature>
<evidence type="ECO:0000313" key="7">
    <source>
        <dbReference type="EMBL" id="ASO07654.1"/>
    </source>
</evidence>
<comment type="similarity">
    <text evidence="2">Belongs to the TerC family.</text>
</comment>
<evidence type="ECO:0000256" key="1">
    <source>
        <dbReference type="ARBA" id="ARBA00004141"/>
    </source>
</evidence>
<proteinExistence type="inferred from homology"/>
<evidence type="ECO:0000256" key="4">
    <source>
        <dbReference type="ARBA" id="ARBA00022989"/>
    </source>
</evidence>
<feature type="transmembrane region" description="Helical" evidence="6">
    <location>
        <begin position="124"/>
        <end position="148"/>
    </location>
</feature>
<reference evidence="8 10" key="2">
    <citation type="submission" date="2019-06" db="EMBL/GenBank/DDBJ databases">
        <title>A large-scale integrated study on North Sea by COGITO (Coastal Microbe Genomic &amp; Taxonomic Observatory).</title>
        <authorList>
            <person name="Teeling H."/>
        </authorList>
    </citation>
    <scope>NUCLEOTIDE SEQUENCE [LARGE SCALE GENOMIC DNA]</scope>
    <source>
        <strain evidence="8 10">MAR_2009_79</strain>
    </source>
</reference>
<dbReference type="EMBL" id="VHIF01000001">
    <property type="protein sequence ID" value="TQO36558.1"/>
    <property type="molecule type" value="Genomic_DNA"/>
</dbReference>
<dbReference type="PANTHER" id="PTHR30238:SF4">
    <property type="entry name" value="SLL1022 PROTEIN"/>
    <property type="match status" value="1"/>
</dbReference>
<organism evidence="7 9">
    <name type="scientific">Arenibacter algicola</name>
    <dbReference type="NCBI Taxonomy" id="616991"/>
    <lineage>
        <taxon>Bacteria</taxon>
        <taxon>Pseudomonadati</taxon>
        <taxon>Bacteroidota</taxon>
        <taxon>Flavobacteriia</taxon>
        <taxon>Flavobacteriales</taxon>
        <taxon>Flavobacteriaceae</taxon>
        <taxon>Arenibacter</taxon>
    </lineage>
</organism>
<feature type="transmembrane region" description="Helical" evidence="6">
    <location>
        <begin position="238"/>
        <end position="255"/>
    </location>
</feature>
<dbReference type="PANTHER" id="PTHR30238">
    <property type="entry name" value="MEMBRANE BOUND PREDICTED REDOX MODULATOR"/>
    <property type="match status" value="1"/>
</dbReference>
<keyword evidence="5 6" id="KW-0472">Membrane</keyword>
<feature type="transmembrane region" description="Helical" evidence="6">
    <location>
        <begin position="168"/>
        <end position="190"/>
    </location>
</feature>